<gene>
    <name evidence="10" type="ORF">A5635_23060</name>
</gene>
<organism evidence="10 11">
    <name type="scientific">Mycobacterium asiaticum</name>
    <dbReference type="NCBI Taxonomy" id="1790"/>
    <lineage>
        <taxon>Bacteria</taxon>
        <taxon>Bacillati</taxon>
        <taxon>Actinomycetota</taxon>
        <taxon>Actinomycetes</taxon>
        <taxon>Mycobacteriales</taxon>
        <taxon>Mycobacteriaceae</taxon>
        <taxon>Mycobacterium</taxon>
    </lineage>
</organism>
<keyword evidence="4" id="KW-0004">4Fe-4S</keyword>
<dbReference type="Gene3D" id="3.40.228.10">
    <property type="entry name" value="Dimethylsulfoxide Reductase, domain 2"/>
    <property type="match status" value="2"/>
</dbReference>
<evidence type="ECO:0000256" key="4">
    <source>
        <dbReference type="ARBA" id="ARBA00022485"/>
    </source>
</evidence>
<evidence type="ECO:0000256" key="7">
    <source>
        <dbReference type="SAM" id="MobiDB-lite"/>
    </source>
</evidence>
<keyword evidence="4" id="KW-0408">Iron</keyword>
<dbReference type="GO" id="GO:0043546">
    <property type="term" value="F:molybdopterin cofactor binding"/>
    <property type="evidence" value="ECO:0007669"/>
    <property type="project" value="InterPro"/>
</dbReference>
<dbReference type="GO" id="GO:0030151">
    <property type="term" value="F:molybdenum ion binding"/>
    <property type="evidence" value="ECO:0007669"/>
    <property type="project" value="TreeGrafter"/>
</dbReference>
<dbReference type="GO" id="GO:0051539">
    <property type="term" value="F:4 iron, 4 sulfur cluster binding"/>
    <property type="evidence" value="ECO:0007669"/>
    <property type="project" value="UniProtKB-KW"/>
</dbReference>
<keyword evidence="4" id="KW-0411">Iron-sulfur</keyword>
<dbReference type="Pfam" id="PF00384">
    <property type="entry name" value="Molybdopterin"/>
    <property type="match status" value="1"/>
</dbReference>
<evidence type="ECO:0000313" key="10">
    <source>
        <dbReference type="EMBL" id="OBK21491.1"/>
    </source>
</evidence>
<dbReference type="NCBIfam" id="NF041513">
    <property type="entry name" value="formate_DH_Act"/>
    <property type="match status" value="1"/>
</dbReference>
<evidence type="ECO:0000259" key="9">
    <source>
        <dbReference type="Pfam" id="PF01568"/>
    </source>
</evidence>
<proteinExistence type="inferred from homology"/>
<dbReference type="AlphaFoldDB" id="A0A1A3NI65"/>
<evidence type="ECO:0000313" key="11">
    <source>
        <dbReference type="Proteomes" id="UP000093819"/>
    </source>
</evidence>
<keyword evidence="6" id="KW-0560">Oxidoreductase</keyword>
<dbReference type="Proteomes" id="UP000093819">
    <property type="component" value="Unassembled WGS sequence"/>
</dbReference>
<dbReference type="CDD" id="cd02792">
    <property type="entry name" value="MopB_CT_Formate-Dh-Na-like"/>
    <property type="match status" value="1"/>
</dbReference>
<dbReference type="InterPro" id="IPR006656">
    <property type="entry name" value="Mopterin_OxRdtase"/>
</dbReference>
<evidence type="ECO:0000256" key="6">
    <source>
        <dbReference type="ARBA" id="ARBA00023002"/>
    </source>
</evidence>
<comment type="caution">
    <text evidence="10">The sequence shown here is derived from an EMBL/GenBank/DDBJ whole genome shotgun (WGS) entry which is preliminary data.</text>
</comment>
<feature type="domain" description="Molybdopterin dinucleotide-binding" evidence="9">
    <location>
        <begin position="710"/>
        <end position="828"/>
    </location>
</feature>
<dbReference type="SUPFAM" id="SSF50692">
    <property type="entry name" value="ADC-like"/>
    <property type="match status" value="1"/>
</dbReference>
<accession>A0A1A3NI65</accession>
<name>A0A1A3NI65_MYCAS</name>
<dbReference type="Gene3D" id="3.40.50.740">
    <property type="match status" value="1"/>
</dbReference>
<dbReference type="GO" id="GO:0030313">
    <property type="term" value="C:cell envelope"/>
    <property type="evidence" value="ECO:0007669"/>
    <property type="project" value="UniProtKB-SubCell"/>
</dbReference>
<sequence>MANADCIVIQGSNMAECHPVGYQWVEEARAKGAKVIHVDPRFTRTSAVSDKHIAIRAGSDVVLLGALINYVISNELWFKEYVVAYTNAATLINDDFRDTEDLGGLFSGFDPETGQYDPSTWSYAEQENGEHGASASARAAGHSHGSGGPVLPHARVVRDETLQDPRTVFQIVKRHYSRYTPEMVRDVCGIPLQDFDYLARAVTENSGRERTTCFAYAVGWTQHTLGAQFIRTSTILQLLLGNIGRPGGGIMALRGHATIQGSTDIPTLFNLLPGYLPMPKAGLHDTFRDYIDAVGPKNQKGYWADADAYLVSLLKAWWGDAARADNDWAYDYLPRLSGPHGTYQTVMAMLEDEVDGYFLLGQNPAVGSAHGRMQRLGMSHLKWLVVRDLNLIESATFWKDGPEIASGELKTEDIATEVFFFPAASHVEKAGSFTQTQRMVQWRHQAVNPRGDCQSELQFFVELGNRIRQRLAGSTHERDRPLLDLTWDYPTNEHGEPDSEAVLAEINGFQLTGPEVGRPLSGYHELRADGSTSCGCWIYSGVRADGVNQAARRAPQGGPRPNQSEWGWAWPADRRILYNRASADPDGKPWSERKRYVWWDEQQGRWVGHDVPDFPPDRAPGDRPDPDIGGPAALAGDDAFIMQADGKGWLFAPKGLVDGPLPTHYEPQESPVTNALYPQQQSPSRIMFPRKDILWAPSADDPGVDVYPYVFTTYRLTEHHTAGGMSRWLPYLSELQPEMFCEVSPELAAERGLEPYGWATIISPRAAIEAKVLVTERMTPLVVGGRTIHQIGLPYHWGVGSDAVVSGDAANDLLGVVLDPNVQIQESKAGSCDIRPGRRPQGDALLRLIDEYRSRAGVTVETDNVRVTDAEREG</sequence>
<dbReference type="PANTHER" id="PTHR43598:SF1">
    <property type="entry name" value="FORMATE DEHYDROGENASE-O MAJOR SUBUNIT"/>
    <property type="match status" value="1"/>
</dbReference>
<evidence type="ECO:0000256" key="3">
    <source>
        <dbReference type="ARBA" id="ARBA00010312"/>
    </source>
</evidence>
<dbReference type="EMBL" id="LZLR01000107">
    <property type="protein sequence ID" value="OBK21491.1"/>
    <property type="molecule type" value="Genomic_DNA"/>
</dbReference>
<dbReference type="InterPro" id="IPR006657">
    <property type="entry name" value="MoPterin_dinucl-bd_dom"/>
</dbReference>
<dbReference type="GO" id="GO:0009061">
    <property type="term" value="P:anaerobic respiration"/>
    <property type="evidence" value="ECO:0007669"/>
    <property type="project" value="TreeGrafter"/>
</dbReference>
<dbReference type="GO" id="GO:0016491">
    <property type="term" value="F:oxidoreductase activity"/>
    <property type="evidence" value="ECO:0007669"/>
    <property type="project" value="UniProtKB-KW"/>
</dbReference>
<dbReference type="PANTHER" id="PTHR43598">
    <property type="entry name" value="TUNGSTEN-CONTAINING FORMYLMETHANOFURAN DEHYDROGENASE 2 SUBUNIT B"/>
    <property type="match status" value="1"/>
</dbReference>
<dbReference type="OrthoDB" id="9759518at2"/>
<feature type="domain" description="Molybdopterin oxidoreductase" evidence="8">
    <location>
        <begin position="2"/>
        <end position="368"/>
    </location>
</feature>
<evidence type="ECO:0000256" key="1">
    <source>
        <dbReference type="ARBA" id="ARBA00001966"/>
    </source>
</evidence>
<dbReference type="Gene3D" id="2.40.40.20">
    <property type="match status" value="1"/>
</dbReference>
<dbReference type="GO" id="GO:0009055">
    <property type="term" value="F:electron transfer activity"/>
    <property type="evidence" value="ECO:0007669"/>
    <property type="project" value="TreeGrafter"/>
</dbReference>
<feature type="region of interest" description="Disordered" evidence="7">
    <location>
        <begin position="125"/>
        <end position="150"/>
    </location>
</feature>
<feature type="compositionally biased region" description="Low complexity" evidence="7">
    <location>
        <begin position="131"/>
        <end position="143"/>
    </location>
</feature>
<comment type="subcellular location">
    <subcellularLocation>
        <location evidence="2">Cell envelope</location>
    </subcellularLocation>
</comment>
<evidence type="ECO:0000256" key="2">
    <source>
        <dbReference type="ARBA" id="ARBA00004196"/>
    </source>
</evidence>
<evidence type="ECO:0000259" key="8">
    <source>
        <dbReference type="Pfam" id="PF00384"/>
    </source>
</evidence>
<comment type="cofactor">
    <cofactor evidence="1">
        <name>[4Fe-4S] cluster</name>
        <dbReference type="ChEBI" id="CHEBI:49883"/>
    </cofactor>
</comment>
<dbReference type="SUPFAM" id="SSF53706">
    <property type="entry name" value="Formate dehydrogenase/DMSO reductase, domains 1-3"/>
    <property type="match status" value="1"/>
</dbReference>
<protein>
    <submittedName>
        <fullName evidence="10">Formate dehydrogenase</fullName>
    </submittedName>
</protein>
<dbReference type="InterPro" id="IPR009010">
    <property type="entry name" value="Asp_de-COase-like_dom_sf"/>
</dbReference>
<evidence type="ECO:0000256" key="5">
    <source>
        <dbReference type="ARBA" id="ARBA00022723"/>
    </source>
</evidence>
<dbReference type="InterPro" id="IPR048158">
    <property type="entry name" value="Formate_DH_Act"/>
</dbReference>
<keyword evidence="5" id="KW-0479">Metal-binding</keyword>
<dbReference type="Pfam" id="PF01568">
    <property type="entry name" value="Molydop_binding"/>
    <property type="match status" value="1"/>
</dbReference>
<reference evidence="10 11" key="1">
    <citation type="submission" date="2016-06" db="EMBL/GenBank/DDBJ databases">
        <authorList>
            <person name="Kjaerup R.B."/>
            <person name="Dalgaard T.S."/>
            <person name="Juul-Madsen H.R."/>
        </authorList>
    </citation>
    <scope>NUCLEOTIDE SEQUENCE [LARGE SCALE GENOMIC DNA]</scope>
    <source>
        <strain evidence="10 11">1245335.1</strain>
    </source>
</reference>
<comment type="similarity">
    <text evidence="3">Belongs to the prokaryotic molybdopterin-containing oxidoreductase family.</text>
</comment>